<dbReference type="FunFam" id="1.10.10.10:FF:000001">
    <property type="entry name" value="LysR family transcriptional regulator"/>
    <property type="match status" value="1"/>
</dbReference>
<comment type="caution">
    <text evidence="6">The sequence shown here is derived from an EMBL/GenBank/DDBJ whole genome shotgun (WGS) entry which is preliminary data.</text>
</comment>
<dbReference type="Gene3D" id="1.10.10.10">
    <property type="entry name" value="Winged helix-like DNA-binding domain superfamily/Winged helix DNA-binding domain"/>
    <property type="match status" value="1"/>
</dbReference>
<dbReference type="GO" id="GO:0003677">
    <property type="term" value="F:DNA binding"/>
    <property type="evidence" value="ECO:0007669"/>
    <property type="project" value="UniProtKB-KW"/>
</dbReference>
<dbReference type="InterPro" id="IPR036390">
    <property type="entry name" value="WH_DNA-bd_sf"/>
</dbReference>
<keyword evidence="2" id="KW-0805">Transcription regulation</keyword>
<dbReference type="RefSeq" id="WP_020874908.1">
    <property type="nucleotide sequence ID" value="NC_022785.1"/>
</dbReference>
<proteinExistence type="inferred from homology"/>
<dbReference type="SUPFAM" id="SSF46785">
    <property type="entry name" value="Winged helix' DNA-binding domain"/>
    <property type="match status" value="1"/>
</dbReference>
<dbReference type="STRING" id="1343740.M271_50350"/>
<gene>
    <name evidence="6" type="ORF">D3C57_144440</name>
</gene>
<dbReference type="InterPro" id="IPR036388">
    <property type="entry name" value="WH-like_DNA-bd_sf"/>
</dbReference>
<dbReference type="PANTHER" id="PTHR30419">
    <property type="entry name" value="HTH-TYPE TRANSCRIPTIONAL REGULATOR YBHD"/>
    <property type="match status" value="1"/>
</dbReference>
<dbReference type="PRINTS" id="PR00039">
    <property type="entry name" value="HTHLYSR"/>
</dbReference>
<evidence type="ECO:0000256" key="2">
    <source>
        <dbReference type="ARBA" id="ARBA00023015"/>
    </source>
</evidence>
<evidence type="ECO:0000259" key="5">
    <source>
        <dbReference type="PROSITE" id="PS50931"/>
    </source>
</evidence>
<dbReference type="eggNOG" id="COG0583">
    <property type="taxonomic scope" value="Bacteria"/>
</dbReference>
<dbReference type="GO" id="GO:0003700">
    <property type="term" value="F:DNA-binding transcription factor activity"/>
    <property type="evidence" value="ECO:0007669"/>
    <property type="project" value="InterPro"/>
</dbReference>
<sequence length="302" mass="33283">MHLLPTSLRYFLEVARTGSISEASERLHVATSAISRQIAKLEQDVGAPLFERQPRGMVLSEAGEILTAYARRSALEAEQVLADVHGVQALHRSTVKLASSEGFARDFLPAAITAFREKYPGVRFRLNVTGPTAATRQVIDGTVDLAVTYSLGPEWGIKVEYSQQQPIYALMPDDHPLAHREYVELADLLEYPLALMDEGTTIRQLFDVCVALEGLSFEPALVSNYSGALQSFAQLRGGVTLVGPLTVRRRLDADRLAIVPIHNPELSRRSMQIQSMARRALPAAVRAFLAHLIEQIGDDILM</sequence>
<accession>A0A0A0NWD7</accession>
<dbReference type="HOGENOM" id="CLU_039613_6_0_11"/>
<organism evidence="6 7">
    <name type="scientific">Streptomyces rapamycinicus (strain ATCC 29253 / DSM 41530 / NRRL 5491 / AYB-994)</name>
    <name type="common">Streptomyces hygroscopicus (strain ATCC 29253)</name>
    <dbReference type="NCBI Taxonomy" id="1343740"/>
    <lineage>
        <taxon>Bacteria</taxon>
        <taxon>Bacillati</taxon>
        <taxon>Actinomycetota</taxon>
        <taxon>Actinomycetes</taxon>
        <taxon>Kitasatosporales</taxon>
        <taxon>Streptomycetaceae</taxon>
        <taxon>Streptomyces</taxon>
        <taxon>Streptomyces violaceusniger group</taxon>
    </lineage>
</organism>
<evidence type="ECO:0000313" key="6">
    <source>
        <dbReference type="EMBL" id="RLV71733.1"/>
    </source>
</evidence>
<evidence type="ECO:0000313" key="7">
    <source>
        <dbReference type="Proteomes" id="UP000281594"/>
    </source>
</evidence>
<evidence type="ECO:0000256" key="4">
    <source>
        <dbReference type="ARBA" id="ARBA00023163"/>
    </source>
</evidence>
<comment type="similarity">
    <text evidence="1">Belongs to the LysR transcriptional regulatory family.</text>
</comment>
<protein>
    <submittedName>
        <fullName evidence="6">LysR family transcriptional regulator</fullName>
    </submittedName>
</protein>
<reference evidence="6 7" key="1">
    <citation type="journal article" date="2018" name="J. Biol. Chem.">
        <title>Discovery of the actinoplanic acid pathway in Streptomyces rapamycinicus reveals a genetically conserved synergism with rapamycin.</title>
        <authorList>
            <person name="Mrak P."/>
            <person name="Krastel P."/>
            <person name="Pivk Lukancic P."/>
            <person name="Tao J."/>
            <person name="Pistorius D."/>
            <person name="Moore C.M."/>
        </authorList>
    </citation>
    <scope>NUCLEOTIDE SEQUENCE [LARGE SCALE GENOMIC DNA]</scope>
    <source>
        <strain evidence="6 7">NRRL 5491</strain>
    </source>
</reference>
<dbReference type="PANTHER" id="PTHR30419:SF8">
    <property type="entry name" value="NITROGEN ASSIMILATION TRANSCRIPTIONAL ACTIVATOR-RELATED"/>
    <property type="match status" value="1"/>
</dbReference>
<dbReference type="InterPro" id="IPR000847">
    <property type="entry name" value="LysR_HTH_N"/>
</dbReference>
<dbReference type="Pfam" id="PF03466">
    <property type="entry name" value="LysR_substrate"/>
    <property type="match status" value="1"/>
</dbReference>
<evidence type="ECO:0000256" key="1">
    <source>
        <dbReference type="ARBA" id="ARBA00009437"/>
    </source>
</evidence>
<keyword evidence="3" id="KW-0238">DNA-binding</keyword>
<dbReference type="Gene3D" id="3.40.190.290">
    <property type="match status" value="1"/>
</dbReference>
<keyword evidence="4" id="KW-0804">Transcription</keyword>
<dbReference type="KEGG" id="src:M271_50350"/>
<name>A0A0A0NWD7_STRRN</name>
<dbReference type="InterPro" id="IPR050950">
    <property type="entry name" value="HTH-type_LysR_regulators"/>
</dbReference>
<dbReference type="GO" id="GO:0005829">
    <property type="term" value="C:cytosol"/>
    <property type="evidence" value="ECO:0007669"/>
    <property type="project" value="TreeGrafter"/>
</dbReference>
<dbReference type="InterPro" id="IPR005119">
    <property type="entry name" value="LysR_subst-bd"/>
</dbReference>
<dbReference type="SUPFAM" id="SSF53850">
    <property type="entry name" value="Periplasmic binding protein-like II"/>
    <property type="match status" value="1"/>
</dbReference>
<dbReference type="PROSITE" id="PS50931">
    <property type="entry name" value="HTH_LYSR"/>
    <property type="match status" value="1"/>
</dbReference>
<feature type="domain" description="HTH lysR-type" evidence="5">
    <location>
        <begin position="3"/>
        <end position="60"/>
    </location>
</feature>
<dbReference type="Pfam" id="PF00126">
    <property type="entry name" value="HTH_1"/>
    <property type="match status" value="1"/>
</dbReference>
<dbReference type="EMBL" id="QYCY01000004">
    <property type="protein sequence ID" value="RLV71733.1"/>
    <property type="molecule type" value="Genomic_DNA"/>
</dbReference>
<dbReference type="Proteomes" id="UP000281594">
    <property type="component" value="Unassembled WGS sequence"/>
</dbReference>
<dbReference type="AlphaFoldDB" id="A0A0A0NWD7"/>
<evidence type="ECO:0000256" key="3">
    <source>
        <dbReference type="ARBA" id="ARBA00023125"/>
    </source>
</evidence>